<reference evidence="2 3" key="1">
    <citation type="submission" date="2013-09" db="EMBL/GenBank/DDBJ databases">
        <title>Genome sequencing of Phaeobacter antarcticus sp. nov. SM1211.</title>
        <authorList>
            <person name="Zhang X.-Y."/>
            <person name="Liu C."/>
            <person name="Chen X.-L."/>
            <person name="Xie B.-B."/>
            <person name="Qin Q.-L."/>
            <person name="Rong J.-C."/>
            <person name="Zhang Y.-Z."/>
        </authorList>
    </citation>
    <scope>NUCLEOTIDE SEQUENCE [LARGE SCALE GENOMIC DNA]</scope>
    <source>
        <strain evidence="2 3">SM1211</strain>
    </source>
</reference>
<dbReference type="Proteomes" id="UP000231259">
    <property type="component" value="Unassembled WGS sequence"/>
</dbReference>
<gene>
    <name evidence="2" type="ORF">P775_00675</name>
</gene>
<dbReference type="EMBL" id="AWWI01000015">
    <property type="protein sequence ID" value="PIL22148.1"/>
    <property type="molecule type" value="Genomic_DNA"/>
</dbReference>
<protein>
    <submittedName>
        <fullName evidence="2">Uncharacterized protein</fullName>
    </submittedName>
</protein>
<sequence>MNHMTKLSGLKRAAGTTALHDDYMPGFGNDFETEAMPSQEDADRSIMADG</sequence>
<feature type="compositionally biased region" description="Basic and acidic residues" evidence="1">
    <location>
        <begin position="41"/>
        <end position="50"/>
    </location>
</feature>
<feature type="region of interest" description="Disordered" evidence="1">
    <location>
        <begin position="18"/>
        <end position="50"/>
    </location>
</feature>
<keyword evidence="3" id="KW-1185">Reference proteome</keyword>
<evidence type="ECO:0000313" key="3">
    <source>
        <dbReference type="Proteomes" id="UP000231259"/>
    </source>
</evidence>
<evidence type="ECO:0000256" key="1">
    <source>
        <dbReference type="SAM" id="MobiDB-lite"/>
    </source>
</evidence>
<proteinExistence type="predicted"/>
<evidence type="ECO:0000313" key="2">
    <source>
        <dbReference type="EMBL" id="PIL22148.1"/>
    </source>
</evidence>
<comment type="caution">
    <text evidence="2">The sequence shown here is derived from an EMBL/GenBank/DDBJ whole genome shotgun (WGS) entry which is preliminary data.</text>
</comment>
<dbReference type="AlphaFoldDB" id="A0A2G8RLL5"/>
<organism evidence="2 3">
    <name type="scientific">Puniceibacterium antarcticum</name>
    <dbReference type="NCBI Taxonomy" id="1206336"/>
    <lineage>
        <taxon>Bacteria</taxon>
        <taxon>Pseudomonadati</taxon>
        <taxon>Pseudomonadota</taxon>
        <taxon>Alphaproteobacteria</taxon>
        <taxon>Rhodobacterales</taxon>
        <taxon>Paracoccaceae</taxon>
        <taxon>Puniceibacterium</taxon>
    </lineage>
</organism>
<dbReference type="RefSeq" id="WP_180287267.1">
    <property type="nucleotide sequence ID" value="NZ_AWWI01000015.1"/>
</dbReference>
<accession>A0A2G8RLL5</accession>
<name>A0A2G8RLL5_9RHOB</name>